<dbReference type="Gene3D" id="3.40.50.2000">
    <property type="entry name" value="Glycogen Phosphorylase B"/>
    <property type="match status" value="1"/>
</dbReference>
<dbReference type="EC" id="2.4.1.257" evidence="3"/>
<dbReference type="AlphaFoldDB" id="A0A1G4IB33"/>
<dbReference type="GO" id="GO:0102704">
    <property type="term" value="F:GDP-Man:Man(2)GlcNAc(2)-PP-Dol alpha-1,6-mannosyltransferase activity"/>
    <property type="evidence" value="ECO:0007669"/>
    <property type="project" value="UniProtKB-UniRule"/>
</dbReference>
<dbReference type="Proteomes" id="UP000195570">
    <property type="component" value="Unassembled WGS sequence"/>
</dbReference>
<organism evidence="5 6">
    <name type="scientific">Trypanosoma equiperdum</name>
    <dbReference type="NCBI Taxonomy" id="5694"/>
    <lineage>
        <taxon>Eukaryota</taxon>
        <taxon>Discoba</taxon>
        <taxon>Euglenozoa</taxon>
        <taxon>Kinetoplastea</taxon>
        <taxon>Metakinetoplastina</taxon>
        <taxon>Trypanosomatida</taxon>
        <taxon>Trypanosomatidae</taxon>
        <taxon>Trypanosoma</taxon>
    </lineage>
</organism>
<accession>A0A1G4IB33</accession>
<dbReference type="UniPathway" id="UPA00378"/>
<dbReference type="RefSeq" id="XP_067080144.1">
    <property type="nucleotide sequence ID" value="XM_067224043.1"/>
</dbReference>
<dbReference type="EC" id="2.4.1.132" evidence="3"/>
<dbReference type="EMBL" id="CZPT02001151">
    <property type="protein sequence ID" value="SCU69114.1"/>
    <property type="molecule type" value="Genomic_DNA"/>
</dbReference>
<dbReference type="SUPFAM" id="SSF53756">
    <property type="entry name" value="UDP-Glycosyltransferase/glycogen phosphorylase"/>
    <property type="match status" value="1"/>
</dbReference>
<proteinExistence type="inferred from homology"/>
<comment type="caution">
    <text evidence="5">The sequence shown here is derived from an EMBL/GenBank/DDBJ whole genome shotgun (WGS) entry which is preliminary data.</text>
</comment>
<sequence>MIYELALLISTFLGLSIFVIPFSLLRTWTRRQASSRFDSSSARQRHPTKLDEQVNAKRPLKVVFLHPDLGIGGAERLVVDAAIALQRYQKVTPVQVIIVTNHHDPQRAFAETVDGTVTVQVFGSWLPASIKGRAKVFAATLRMCWAAWVTCWMHPDADCFMVDQVAAVLPLLSFVAPQIPRLFYCHFPDQCCDGNRDENQQYKKKPSIFRLLYRKLFDEVEVFAMNYASSIVSNSKFSRAATLKVFPKLSNRIDAEADIFYPPVSLAVREGAKPNGDTKVFDTEELDKLRDAIQGRSVVLSINRYERKKNLVLAIEAFARLLNSGKTTCSGAPLLVLAGGYDTRLEENVAHLNELQKVADTYKLMDSQILFLKNITELEKRYLLSQCCCLLYTPTSEHFGIVPTEAMISAKPVVAVNRGGPCESVGEGGTLCDPTPEAFAEAILLYLNDDELRRRVGEAGRKRASDVFTIERFGEKLATRFVKLWTETNAAMGRAAFWGKWLEGGKKAD</sequence>
<dbReference type="Pfam" id="PF00534">
    <property type="entry name" value="Glycos_transf_1"/>
    <property type="match status" value="1"/>
</dbReference>
<dbReference type="VEuPathDB" id="TriTrypDB:TEOVI_000067100"/>
<evidence type="ECO:0000313" key="5">
    <source>
        <dbReference type="EMBL" id="SCU69114.1"/>
    </source>
</evidence>
<feature type="domain" description="Glycosyl transferase family 1" evidence="4">
    <location>
        <begin position="293"/>
        <end position="463"/>
    </location>
</feature>
<evidence type="ECO:0000256" key="3">
    <source>
        <dbReference type="RuleBase" id="RU367136"/>
    </source>
</evidence>
<comment type="similarity">
    <text evidence="3">Belongs to the glycosyltransferase group 1 family.</text>
</comment>
<keyword evidence="1 3" id="KW-0328">Glycosyltransferase</keyword>
<dbReference type="GO" id="GO:0004378">
    <property type="term" value="F:GDP-Man:Man(1)GlcNAc(2)-PP-Dol alpha-1,3-mannosyltransferase activity"/>
    <property type="evidence" value="ECO:0007669"/>
    <property type="project" value="UniProtKB-UniRule"/>
</dbReference>
<dbReference type="GeneID" id="92374611"/>
<gene>
    <name evidence="5" type="ORF">TEOVI_000067100</name>
</gene>
<evidence type="ECO:0000256" key="2">
    <source>
        <dbReference type="ARBA" id="ARBA00022679"/>
    </source>
</evidence>
<dbReference type="PANTHER" id="PTHR45918">
    <property type="entry name" value="ALPHA-1,3/1,6-MANNOSYLTRANSFERASE ALG2"/>
    <property type="match status" value="1"/>
</dbReference>
<keyword evidence="6" id="KW-1185">Reference proteome</keyword>
<dbReference type="GO" id="GO:0005789">
    <property type="term" value="C:endoplasmic reticulum membrane"/>
    <property type="evidence" value="ECO:0007669"/>
    <property type="project" value="UniProtKB-SubCell"/>
</dbReference>
<dbReference type="PANTHER" id="PTHR45918:SF1">
    <property type="entry name" value="ALPHA-1,3_1,6-MANNOSYLTRANSFERASE ALG2"/>
    <property type="match status" value="1"/>
</dbReference>
<keyword evidence="2 3" id="KW-0808">Transferase</keyword>
<comment type="pathway">
    <text evidence="3">Protein modification; protein glycosylation.</text>
</comment>
<reference evidence="5" key="1">
    <citation type="submission" date="2016-09" db="EMBL/GenBank/DDBJ databases">
        <authorList>
            <person name="Hebert L."/>
            <person name="Moumen B."/>
        </authorList>
    </citation>
    <scope>NUCLEOTIDE SEQUENCE [LARGE SCALE GENOMIC DNA]</scope>
    <source>
        <strain evidence="5">OVI</strain>
    </source>
</reference>
<name>A0A1G4IB33_TRYEQ</name>
<evidence type="ECO:0000259" key="4">
    <source>
        <dbReference type="Pfam" id="PF00534"/>
    </source>
</evidence>
<protein>
    <recommendedName>
        <fullName evidence="3">Alpha-1,3/1,6-mannosyltransferase ALG2</fullName>
        <ecNumber evidence="3">2.4.1.132</ecNumber>
        <ecNumber evidence="3">2.4.1.257</ecNumber>
    </recommendedName>
    <alternativeName>
        <fullName evidence="3">GDP-Man:Man(1)GlcNAc(2)-PP-Dol alpha-1,3-mannosyltransferase</fullName>
    </alternativeName>
</protein>
<dbReference type="InterPro" id="IPR027054">
    <property type="entry name" value="ALG2"/>
</dbReference>
<evidence type="ECO:0000256" key="1">
    <source>
        <dbReference type="ARBA" id="ARBA00022676"/>
    </source>
</evidence>
<dbReference type="CDD" id="cd03805">
    <property type="entry name" value="GT4_ALG2-like"/>
    <property type="match status" value="1"/>
</dbReference>
<evidence type="ECO:0000313" key="6">
    <source>
        <dbReference type="Proteomes" id="UP000195570"/>
    </source>
</evidence>
<comment type="subcellular location">
    <subcellularLocation>
        <location evidence="3">Endoplasmic reticulum membrane</location>
        <topology evidence="3">Single-pass membrane protein</topology>
    </subcellularLocation>
</comment>
<dbReference type="InterPro" id="IPR001296">
    <property type="entry name" value="Glyco_trans_1"/>
</dbReference>
<comment type="catalytic activity">
    <reaction evidence="3">
        <text>an alpha-D-Man-(1-&gt;3)-beta-D-Man-(1-&gt;4)-beta-D-GlcNAc-(1-&gt;4)-alpha-D-GlcNAc-diphospho-di-trans,poly-cis-dolichol + GDP-alpha-D-mannose = an alpha-D-Man-(1-&gt;3)-[alpha-D-Man-(1-&gt;6)]-beta-D-Man-(1-&gt;4)-beta-D-GlcNAc-(1-&gt;4)-alpha-D-GlcNAc-diphospho-di-trans,poly-cis-dolichol + GDP + H(+)</text>
        <dbReference type="Rhea" id="RHEA:29519"/>
        <dbReference type="Rhea" id="RHEA-COMP:19513"/>
        <dbReference type="Rhea" id="RHEA-COMP:19515"/>
        <dbReference type="ChEBI" id="CHEBI:15378"/>
        <dbReference type="ChEBI" id="CHEBI:57527"/>
        <dbReference type="ChEBI" id="CHEBI:58189"/>
        <dbReference type="ChEBI" id="CHEBI:132510"/>
        <dbReference type="ChEBI" id="CHEBI:132511"/>
        <dbReference type="EC" id="2.4.1.257"/>
    </reaction>
    <physiologicalReaction direction="left-to-right" evidence="3">
        <dbReference type="Rhea" id="RHEA:29520"/>
    </physiologicalReaction>
</comment>
<comment type="catalytic activity">
    <reaction evidence="3">
        <text>a beta-D-Man-(1-&gt;4)-beta-D-GlcNAc-(1-&gt;4)-alpha-D-GlcNAc-diphospho-di-trans,poly-cis-dolichol + GDP-alpha-D-mannose = an alpha-D-Man-(1-&gt;3)-beta-D-Man-(1-&gt;4)-beta-D-GlcNAc-(1-&gt;4)-alpha-D-GlcNAc-diphospho-di-trans,poly-cis-dolichol + GDP + H(+)</text>
        <dbReference type="Rhea" id="RHEA:29515"/>
        <dbReference type="Rhea" id="RHEA-COMP:19511"/>
        <dbReference type="Rhea" id="RHEA-COMP:19513"/>
        <dbReference type="ChEBI" id="CHEBI:15378"/>
        <dbReference type="ChEBI" id="CHEBI:57527"/>
        <dbReference type="ChEBI" id="CHEBI:58189"/>
        <dbReference type="ChEBI" id="CHEBI:58472"/>
        <dbReference type="ChEBI" id="CHEBI:132510"/>
        <dbReference type="EC" id="2.4.1.132"/>
    </reaction>
    <physiologicalReaction direction="left-to-right" evidence="3">
        <dbReference type="Rhea" id="RHEA:29516"/>
    </physiologicalReaction>
</comment>
<comment type="function">
    <text evidence="3">Mannosylates Man(2)GlcNAc(2)-dolichol diphosphate and Man(1)GlcNAc(2)-dolichol diphosphate to form Man(3)GlcNAc(2)-dolichol diphosphate.</text>
</comment>